<dbReference type="Proteomes" id="UP000446658">
    <property type="component" value="Unassembled WGS sequence"/>
</dbReference>
<keyword evidence="1" id="KW-1133">Transmembrane helix</keyword>
<gene>
    <name evidence="2" type="ORF">GKE73_16305</name>
</gene>
<comment type="caution">
    <text evidence="2">The sequence shown here is derived from an EMBL/GenBank/DDBJ whole genome shotgun (WGS) entry which is preliminary data.</text>
</comment>
<sequence length="414" mass="45740">MDRHEVEFQLDYSIIIEEMQLILMGRADRFLTFFQFLLGSAAAGDIFSIKFIGFVVAICAALQFVYQPASKAMEAKIQRDRYLLLKKQSVEMSTEQLDLALKDVLPIDSIIPNALCHPAWLATCLQQGRPIEDHVKKMTWMESFLSGLQAGDPFWIEPHNSIALISGGAPGRASGTVFSPPHMTTESGSLKSIRLMAASGAVRWSSQTNTAARSHTEIQTNTRKKNGACMCVGAASRHSVQRLSLFPGPYRSVPWRVGVGLCWSLKTPARSHRQLSPPLALVLSWRIQLRGFFVEPHHSAHQFFVVIVLVVLADVTRINHETVFVLRVAALALPAKLRFDLCFARRLKAKPSSPTAAPNNGYFFSWQHVGLLVKHQNPLSRSFDAGPVAKASQPLRSSSGVKGLPIGALTFHAH</sequence>
<evidence type="ECO:0000313" key="3">
    <source>
        <dbReference type="Proteomes" id="UP000446658"/>
    </source>
</evidence>
<keyword evidence="1" id="KW-0472">Membrane</keyword>
<dbReference type="RefSeq" id="WP_230371184.1">
    <property type="nucleotide sequence ID" value="NZ_WLYX01000001.1"/>
</dbReference>
<evidence type="ECO:0000313" key="2">
    <source>
        <dbReference type="EMBL" id="MTD33999.1"/>
    </source>
</evidence>
<reference evidence="2 3" key="1">
    <citation type="submission" date="2019-11" db="EMBL/GenBank/DDBJ databases">
        <title>Draft genome sequence of Paludibacterium sp. dN18-1.</title>
        <authorList>
            <person name="Im W.-T."/>
        </authorList>
    </citation>
    <scope>NUCLEOTIDE SEQUENCE [LARGE SCALE GENOMIC DNA]</scope>
    <source>
        <strain evidence="3">dN 18-1</strain>
    </source>
</reference>
<keyword evidence="1" id="KW-0812">Transmembrane</keyword>
<accession>A0A844GEC1</accession>
<name>A0A844GEC1_9NEIS</name>
<proteinExistence type="predicted"/>
<keyword evidence="3" id="KW-1185">Reference proteome</keyword>
<evidence type="ECO:0000256" key="1">
    <source>
        <dbReference type="SAM" id="Phobius"/>
    </source>
</evidence>
<protein>
    <submittedName>
        <fullName evidence="2">Uncharacterized protein</fullName>
    </submittedName>
</protein>
<organism evidence="2 3">
    <name type="scientific">Paludibacterium denitrificans</name>
    <dbReference type="NCBI Taxonomy" id="2675226"/>
    <lineage>
        <taxon>Bacteria</taxon>
        <taxon>Pseudomonadati</taxon>
        <taxon>Pseudomonadota</taxon>
        <taxon>Betaproteobacteria</taxon>
        <taxon>Neisseriales</taxon>
        <taxon>Chromobacteriaceae</taxon>
        <taxon>Paludibacterium</taxon>
    </lineage>
</organism>
<dbReference type="AlphaFoldDB" id="A0A844GEC1"/>
<feature type="transmembrane region" description="Helical" evidence="1">
    <location>
        <begin position="46"/>
        <end position="66"/>
    </location>
</feature>
<dbReference type="EMBL" id="WLYX01000001">
    <property type="protein sequence ID" value="MTD33999.1"/>
    <property type="molecule type" value="Genomic_DNA"/>
</dbReference>